<dbReference type="SUPFAM" id="SSF47616">
    <property type="entry name" value="GST C-terminal domain-like"/>
    <property type="match status" value="1"/>
</dbReference>
<dbReference type="InterPro" id="IPR040079">
    <property type="entry name" value="Glutathione_S-Trfase"/>
</dbReference>
<dbReference type="EMBL" id="JAMGBD010000001">
    <property type="protein sequence ID" value="MCL6683203.1"/>
    <property type="molecule type" value="Genomic_DNA"/>
</dbReference>
<evidence type="ECO:0000313" key="4">
    <source>
        <dbReference type="Proteomes" id="UP001165363"/>
    </source>
</evidence>
<dbReference type="InterPro" id="IPR036249">
    <property type="entry name" value="Thioredoxin-like_sf"/>
</dbReference>
<dbReference type="CDD" id="cd00570">
    <property type="entry name" value="GST_N_family"/>
    <property type="match status" value="1"/>
</dbReference>
<feature type="domain" description="GST N-terminal" evidence="1">
    <location>
        <begin position="1"/>
        <end position="78"/>
    </location>
</feature>
<dbReference type="Gene3D" id="1.20.1050.10">
    <property type="match status" value="1"/>
</dbReference>
<gene>
    <name evidence="3" type="ORF">LZ536_04700</name>
</gene>
<keyword evidence="4" id="KW-1185">Reference proteome</keyword>
<dbReference type="SFLD" id="SFLDS00019">
    <property type="entry name" value="Glutathione_Transferase_(cytos"/>
    <property type="match status" value="1"/>
</dbReference>
<evidence type="ECO:0000259" key="1">
    <source>
        <dbReference type="PROSITE" id="PS50404"/>
    </source>
</evidence>
<evidence type="ECO:0000313" key="3">
    <source>
        <dbReference type="EMBL" id="MCL6683203.1"/>
    </source>
</evidence>
<dbReference type="Pfam" id="PF13417">
    <property type="entry name" value="GST_N_3"/>
    <property type="match status" value="1"/>
</dbReference>
<proteinExistence type="predicted"/>
<accession>A0ABT0RKV6</accession>
<feature type="domain" description="GST C-terminal" evidence="2">
    <location>
        <begin position="83"/>
        <end position="215"/>
    </location>
</feature>
<dbReference type="PANTHER" id="PTHR42673:SF21">
    <property type="entry name" value="GLUTATHIONE S-TRANSFERASE YFCF"/>
    <property type="match status" value="1"/>
</dbReference>
<dbReference type="SUPFAM" id="SSF52833">
    <property type="entry name" value="Thioredoxin-like"/>
    <property type="match status" value="1"/>
</dbReference>
<dbReference type="Proteomes" id="UP001165363">
    <property type="component" value="Unassembled WGS sequence"/>
</dbReference>
<dbReference type="CDD" id="cd00299">
    <property type="entry name" value="GST_C_family"/>
    <property type="match status" value="1"/>
</dbReference>
<dbReference type="RefSeq" id="WP_249847142.1">
    <property type="nucleotide sequence ID" value="NZ_JAMGBD010000001.1"/>
</dbReference>
<dbReference type="InterPro" id="IPR010987">
    <property type="entry name" value="Glutathione-S-Trfase_C-like"/>
</dbReference>
<sequence>MLTVIGSFVSPYVRKVLACLELKGLDYEVDPITPFYGNDEFTRLSPLRRIPVLIDGDFHCSDSSVVCAYLDEAYGGYPLLPEGPRDRAKARWLEEFADTRLGDVFIWGLFYQKFVRPRVWEEEPDHARVDRVLAEDVPCVLDYLEGELPAEGYAFGQLGLADLAIATFFVNARYAGFDVDAARWPRVAGFVAAVIAEPVMQKLLGFEAIQLNASIKGRRQALMDAGVRLTAESWGLKEPRRGMMAL</sequence>
<protein>
    <submittedName>
        <fullName evidence="3">Glutathione S-transferase family protein</fullName>
    </submittedName>
</protein>
<dbReference type="InterPro" id="IPR004045">
    <property type="entry name" value="Glutathione_S-Trfase_N"/>
</dbReference>
<evidence type="ECO:0000259" key="2">
    <source>
        <dbReference type="PROSITE" id="PS50405"/>
    </source>
</evidence>
<name>A0ABT0RKV6_9SPHN</name>
<dbReference type="PANTHER" id="PTHR42673">
    <property type="entry name" value="MALEYLACETOACETATE ISOMERASE"/>
    <property type="match status" value="1"/>
</dbReference>
<dbReference type="PROSITE" id="PS50404">
    <property type="entry name" value="GST_NTER"/>
    <property type="match status" value="1"/>
</dbReference>
<reference evidence="3" key="1">
    <citation type="submission" date="2022-05" db="EMBL/GenBank/DDBJ databases">
        <authorList>
            <person name="Jo J.-H."/>
            <person name="Im W.-T."/>
        </authorList>
    </citation>
    <scope>NUCLEOTIDE SEQUENCE</scope>
    <source>
        <strain evidence="3">SE158</strain>
    </source>
</reference>
<comment type="caution">
    <text evidence="3">The sequence shown here is derived from an EMBL/GenBank/DDBJ whole genome shotgun (WGS) entry which is preliminary data.</text>
</comment>
<organism evidence="3 4">
    <name type="scientific">Sphingomonas alba</name>
    <dbReference type="NCBI Taxonomy" id="2908208"/>
    <lineage>
        <taxon>Bacteria</taxon>
        <taxon>Pseudomonadati</taxon>
        <taxon>Pseudomonadota</taxon>
        <taxon>Alphaproteobacteria</taxon>
        <taxon>Sphingomonadales</taxon>
        <taxon>Sphingomonadaceae</taxon>
        <taxon>Sphingomonas</taxon>
    </lineage>
</organism>
<dbReference type="InterPro" id="IPR036282">
    <property type="entry name" value="Glutathione-S-Trfase_C_sf"/>
</dbReference>
<dbReference type="PROSITE" id="PS50405">
    <property type="entry name" value="GST_CTER"/>
    <property type="match status" value="1"/>
</dbReference>
<dbReference type="Gene3D" id="3.40.30.10">
    <property type="entry name" value="Glutaredoxin"/>
    <property type="match status" value="1"/>
</dbReference>
<dbReference type="SFLD" id="SFLDG00358">
    <property type="entry name" value="Main_(cytGST)"/>
    <property type="match status" value="1"/>
</dbReference>